<keyword evidence="5" id="KW-1133">Transmembrane helix</keyword>
<dbReference type="PANTHER" id="PTHR19359">
    <property type="entry name" value="CYTOCHROME B5"/>
    <property type="match status" value="1"/>
</dbReference>
<dbReference type="InterPro" id="IPR001199">
    <property type="entry name" value="Cyt_B5-like_heme/steroid-bd"/>
</dbReference>
<evidence type="ECO:0000313" key="8">
    <source>
        <dbReference type="Proteomes" id="UP000770661"/>
    </source>
</evidence>
<feature type="transmembrane region" description="Helical" evidence="5">
    <location>
        <begin position="90"/>
        <end position="112"/>
    </location>
</feature>
<name>A0A8J4XV98_CHIOP</name>
<evidence type="ECO:0000256" key="2">
    <source>
        <dbReference type="ARBA" id="ARBA00022723"/>
    </source>
</evidence>
<feature type="transmembrane region" description="Helical" evidence="5">
    <location>
        <begin position="119"/>
        <end position="142"/>
    </location>
</feature>
<protein>
    <submittedName>
        <fullName evidence="7">E3 ubiquitin-protein ligase HERC2</fullName>
    </submittedName>
</protein>
<feature type="transmembrane region" description="Helical" evidence="5">
    <location>
        <begin position="154"/>
        <end position="181"/>
    </location>
</feature>
<comment type="similarity">
    <text evidence="4">Belongs to the cytochrome b5 family.</text>
</comment>
<keyword evidence="2" id="KW-0479">Metal-binding</keyword>
<dbReference type="InterPro" id="IPR036400">
    <property type="entry name" value="Cyt_B5-like_heme/steroid_sf"/>
</dbReference>
<feature type="domain" description="Cytochrome b5 heme-binding" evidence="6">
    <location>
        <begin position="218"/>
        <end position="294"/>
    </location>
</feature>
<evidence type="ECO:0000259" key="6">
    <source>
        <dbReference type="PROSITE" id="PS50255"/>
    </source>
</evidence>
<dbReference type="Proteomes" id="UP000770661">
    <property type="component" value="Unassembled WGS sequence"/>
</dbReference>
<dbReference type="SMART" id="SM01117">
    <property type="entry name" value="Cyt-b5"/>
    <property type="match status" value="1"/>
</dbReference>
<comment type="caution">
    <text evidence="7">The sequence shown here is derived from an EMBL/GenBank/DDBJ whole genome shotgun (WGS) entry which is preliminary data.</text>
</comment>
<dbReference type="EMBL" id="JACEEZ010022299">
    <property type="protein sequence ID" value="KAG0712556.1"/>
    <property type="molecule type" value="Genomic_DNA"/>
</dbReference>
<dbReference type="PANTHER" id="PTHR19359:SF25">
    <property type="entry name" value="CYTOCHROME B5 HEME-BINDING DOMAIN-CONTAINING PROTEIN"/>
    <property type="match status" value="1"/>
</dbReference>
<evidence type="ECO:0000256" key="3">
    <source>
        <dbReference type="ARBA" id="ARBA00023004"/>
    </source>
</evidence>
<dbReference type="OrthoDB" id="10266058at2759"/>
<sequence>MAIPYPNVPWCINGHTRAMIFITDFSESEVEGAGWLLRKYLSLLVGHVSDTLSIATSLATINTRLTTLTCTILQRDITGMLVTCGAVTGVLMTCGAVTGVLVTCGAVTGVLVTCGAVTGVLVTCGTITGVLVTCGAVTGVLVTLKCWLLLGELFVSLLVVCVHSCNVVLSCDLISPLLALLEPLDRFNQLAPGADREDTEDMAWPGIIVNKNKQTEEMPIIRKPDLENHNKDGGLWIVVNGKVYDVQEFRSAAPCGSDILQYYTGQDATQVWEMANHSAKAKEMMSSYFVGNYMDPELEVAQVRS</sequence>
<organism evidence="7 8">
    <name type="scientific">Chionoecetes opilio</name>
    <name type="common">Atlantic snow crab</name>
    <name type="synonym">Cancer opilio</name>
    <dbReference type="NCBI Taxonomy" id="41210"/>
    <lineage>
        <taxon>Eukaryota</taxon>
        <taxon>Metazoa</taxon>
        <taxon>Ecdysozoa</taxon>
        <taxon>Arthropoda</taxon>
        <taxon>Crustacea</taxon>
        <taxon>Multicrustacea</taxon>
        <taxon>Malacostraca</taxon>
        <taxon>Eumalacostraca</taxon>
        <taxon>Eucarida</taxon>
        <taxon>Decapoda</taxon>
        <taxon>Pleocyemata</taxon>
        <taxon>Brachyura</taxon>
        <taxon>Eubrachyura</taxon>
        <taxon>Majoidea</taxon>
        <taxon>Majidae</taxon>
        <taxon>Chionoecetes</taxon>
    </lineage>
</organism>
<accession>A0A8J4XV98</accession>
<keyword evidence="5" id="KW-0812">Transmembrane</keyword>
<evidence type="ECO:0000256" key="5">
    <source>
        <dbReference type="SAM" id="Phobius"/>
    </source>
</evidence>
<evidence type="ECO:0000313" key="7">
    <source>
        <dbReference type="EMBL" id="KAG0712556.1"/>
    </source>
</evidence>
<evidence type="ECO:0000256" key="1">
    <source>
        <dbReference type="ARBA" id="ARBA00022617"/>
    </source>
</evidence>
<evidence type="ECO:0000256" key="4">
    <source>
        <dbReference type="ARBA" id="ARBA00038168"/>
    </source>
</evidence>
<dbReference type="GO" id="GO:0020037">
    <property type="term" value="F:heme binding"/>
    <property type="evidence" value="ECO:0007669"/>
    <property type="project" value="TreeGrafter"/>
</dbReference>
<keyword evidence="1" id="KW-0349">Heme</keyword>
<gene>
    <name evidence="7" type="primary">HERC2_0</name>
    <name evidence="7" type="ORF">GWK47_018225</name>
</gene>
<keyword evidence="5" id="KW-0472">Membrane</keyword>
<dbReference type="GO" id="GO:0046872">
    <property type="term" value="F:metal ion binding"/>
    <property type="evidence" value="ECO:0007669"/>
    <property type="project" value="UniProtKB-KW"/>
</dbReference>
<dbReference type="Pfam" id="PF00173">
    <property type="entry name" value="Cyt-b5"/>
    <property type="match status" value="1"/>
</dbReference>
<reference evidence="7" key="1">
    <citation type="submission" date="2020-07" db="EMBL/GenBank/DDBJ databases">
        <title>The High-quality genome of the commercially important snow crab, Chionoecetes opilio.</title>
        <authorList>
            <person name="Jeong J.-H."/>
            <person name="Ryu S."/>
        </authorList>
    </citation>
    <scope>NUCLEOTIDE SEQUENCE</scope>
    <source>
        <strain evidence="7">MADBK_172401_WGS</strain>
        <tissue evidence="7">Digestive gland</tissue>
    </source>
</reference>
<dbReference type="GO" id="GO:0016020">
    <property type="term" value="C:membrane"/>
    <property type="evidence" value="ECO:0007669"/>
    <property type="project" value="TreeGrafter"/>
</dbReference>
<dbReference type="Gene3D" id="3.10.120.10">
    <property type="entry name" value="Cytochrome b5-like heme/steroid binding domain"/>
    <property type="match status" value="1"/>
</dbReference>
<dbReference type="AlphaFoldDB" id="A0A8J4XV98"/>
<dbReference type="PROSITE" id="PS50255">
    <property type="entry name" value="CYTOCHROME_B5_2"/>
    <property type="match status" value="1"/>
</dbReference>
<dbReference type="InterPro" id="IPR050668">
    <property type="entry name" value="Cytochrome_b5"/>
</dbReference>
<keyword evidence="8" id="KW-1185">Reference proteome</keyword>
<dbReference type="SUPFAM" id="SSF55856">
    <property type="entry name" value="Cytochrome b5-like heme/steroid binding domain"/>
    <property type="match status" value="1"/>
</dbReference>
<keyword evidence="3" id="KW-0408">Iron</keyword>
<proteinExistence type="inferred from homology"/>